<dbReference type="EMBL" id="JAQQWM010000008">
    <property type="protein sequence ID" value="KAK8053186.1"/>
    <property type="molecule type" value="Genomic_DNA"/>
</dbReference>
<sequence>MDESFASLSRILMYDFHVTSATSMRQDQWYKRVMESWKETGSGDVLILTPKNARAEEWAPRVYGFAKELTNVARKASQKERENVVNGISELSKSSDRVFDDSTIVKEPPSCFFDGDEGLLGYVEQNVLFWVTRSGEATQGPRPQRARSVKKLLERHDSMGLLALATAHGHILRSLADLTSPKRSQRQWEAQQGWLTALDETLEVMVFIMALLCFKAQLLSDHAYTRWLPAIRNYPGHPAVWRYLRNQAFDDIKSKNPKAAGLTEKRLRGHLDWHFRTLSIAVLVMDACGVEADPPLEDRIVNAFLHLVGFEAWNREREDGEGHSYLECKLNQGKTAKWLKSQVLDEGKKHAPTDNGQILQGSKNEATRLPGKTTDPLRLREPAQNAVEITEEDDSFGAGAMLWLAAIEAEEAEYGMKRSQKYRRKGHDSVIT</sequence>
<accession>A0ABR1U2Q6</accession>
<feature type="region of interest" description="Disordered" evidence="1">
    <location>
        <begin position="347"/>
        <end position="376"/>
    </location>
</feature>
<feature type="compositionally biased region" description="Polar residues" evidence="1">
    <location>
        <begin position="354"/>
        <end position="364"/>
    </location>
</feature>
<organism evidence="2 3">
    <name type="scientific">Apiospora saccharicola</name>
    <dbReference type="NCBI Taxonomy" id="335842"/>
    <lineage>
        <taxon>Eukaryota</taxon>
        <taxon>Fungi</taxon>
        <taxon>Dikarya</taxon>
        <taxon>Ascomycota</taxon>
        <taxon>Pezizomycotina</taxon>
        <taxon>Sordariomycetes</taxon>
        <taxon>Xylariomycetidae</taxon>
        <taxon>Amphisphaeriales</taxon>
        <taxon>Apiosporaceae</taxon>
        <taxon>Apiospora</taxon>
    </lineage>
</organism>
<protein>
    <submittedName>
        <fullName evidence="2">Uncharacterized protein</fullName>
    </submittedName>
</protein>
<gene>
    <name evidence="2" type="ORF">PG996_012487</name>
</gene>
<evidence type="ECO:0000313" key="3">
    <source>
        <dbReference type="Proteomes" id="UP001446871"/>
    </source>
</evidence>
<dbReference type="Proteomes" id="UP001446871">
    <property type="component" value="Unassembled WGS sequence"/>
</dbReference>
<keyword evidence="3" id="KW-1185">Reference proteome</keyword>
<evidence type="ECO:0000313" key="2">
    <source>
        <dbReference type="EMBL" id="KAK8053186.1"/>
    </source>
</evidence>
<comment type="caution">
    <text evidence="2">The sequence shown here is derived from an EMBL/GenBank/DDBJ whole genome shotgun (WGS) entry which is preliminary data.</text>
</comment>
<evidence type="ECO:0000256" key="1">
    <source>
        <dbReference type="SAM" id="MobiDB-lite"/>
    </source>
</evidence>
<proteinExistence type="predicted"/>
<name>A0ABR1U2Q6_9PEZI</name>
<reference evidence="2 3" key="1">
    <citation type="submission" date="2023-01" db="EMBL/GenBank/DDBJ databases">
        <title>Analysis of 21 Apiospora genomes using comparative genomics revels a genus with tremendous synthesis potential of carbohydrate active enzymes and secondary metabolites.</title>
        <authorList>
            <person name="Sorensen T."/>
        </authorList>
    </citation>
    <scope>NUCLEOTIDE SEQUENCE [LARGE SCALE GENOMIC DNA]</scope>
    <source>
        <strain evidence="2 3">CBS 83171</strain>
    </source>
</reference>